<keyword evidence="2" id="KW-1185">Reference proteome</keyword>
<proteinExistence type="predicted"/>
<evidence type="ECO:0008006" key="3">
    <source>
        <dbReference type="Google" id="ProtNLM"/>
    </source>
</evidence>
<name>A0ABQ0A2J5_9GAMM</name>
<dbReference type="EMBL" id="BAABWH010000009">
    <property type="protein sequence ID" value="GAA6146620.1"/>
    <property type="molecule type" value="Genomic_DNA"/>
</dbReference>
<gene>
    <name evidence="1" type="ORF">NBRC116585_27380</name>
</gene>
<dbReference type="Proteomes" id="UP001481413">
    <property type="component" value="Unassembled WGS sequence"/>
</dbReference>
<evidence type="ECO:0000313" key="1">
    <source>
        <dbReference type="EMBL" id="GAA6146620.1"/>
    </source>
</evidence>
<organism evidence="1 2">
    <name type="scientific">Thalassolituus maritimus</name>
    <dbReference type="NCBI Taxonomy" id="484498"/>
    <lineage>
        <taxon>Bacteria</taxon>
        <taxon>Pseudomonadati</taxon>
        <taxon>Pseudomonadota</taxon>
        <taxon>Gammaproteobacteria</taxon>
        <taxon>Oceanospirillales</taxon>
        <taxon>Oceanospirillaceae</taxon>
        <taxon>Thalassolituus</taxon>
    </lineage>
</organism>
<dbReference type="RefSeq" id="WP_353295842.1">
    <property type="nucleotide sequence ID" value="NZ_BAABWH010000009.1"/>
</dbReference>
<protein>
    <recommendedName>
        <fullName evidence="3">7-cyano-7-deazaguanine synthase (Queuosine biosynthesis)</fullName>
    </recommendedName>
</protein>
<accession>A0ABQ0A2J5</accession>
<comment type="caution">
    <text evidence="1">The sequence shown here is derived from an EMBL/GenBank/DDBJ whole genome shotgun (WGS) entry which is preliminary data.</text>
</comment>
<dbReference type="Gene3D" id="3.40.50.620">
    <property type="entry name" value="HUPs"/>
    <property type="match status" value="1"/>
</dbReference>
<dbReference type="InterPro" id="IPR014729">
    <property type="entry name" value="Rossmann-like_a/b/a_fold"/>
</dbReference>
<sequence>MKIFKRFSKSSGKSLPSDTQKKLQDFAELHSSLHDKGEMNVHVEFRGEEVLATDGKQTFYFLSSEQNEIDARAGELALWAFLPVAMARGLDLKINAPCSEVAIKNAHRLIEAWSCWLPNLFSLIHVSATSNRVLDRDSHNAKELFCFSGGVDSTYTLLTRNFPDHGFDILTVQGMDYNVADDARFEQAKRKSQGILKNYDCSHFFVKTNAYDVYKKYQIQPRYIYVFVLMACASLYSRKYSSLVLAADRIRYQQLEDVPYGSSYATDHYFDSGDFRLVSHADDATRAQKLPVIAASPDALESVSFCKDRKYRPENCGVCEKCMRTKYMFLASIGYVPVECFKTGSMQVDEKVLLSKNAEREAAFVKATYAAAFWSGNLSKVPMIEKAYKKLKS</sequence>
<reference evidence="1 2" key="1">
    <citation type="submission" date="2024-04" db="EMBL/GenBank/DDBJ databases">
        <title>Draft genome sequence of Thalassolituus maritimus NBRC 116585.</title>
        <authorList>
            <person name="Miyakawa T."/>
            <person name="Kusuya Y."/>
            <person name="Miura T."/>
        </authorList>
    </citation>
    <scope>NUCLEOTIDE SEQUENCE [LARGE SCALE GENOMIC DNA]</scope>
    <source>
        <strain evidence="1 2">5NW40-0001</strain>
    </source>
</reference>
<evidence type="ECO:0000313" key="2">
    <source>
        <dbReference type="Proteomes" id="UP001481413"/>
    </source>
</evidence>